<name>A0A318S910_9DEIO</name>
<dbReference type="RefSeq" id="WP_110887490.1">
    <property type="nucleotide sequence ID" value="NZ_QJSX01000011.1"/>
</dbReference>
<keyword evidence="3" id="KW-0597">Phosphoprotein</keyword>
<keyword evidence="9" id="KW-1185">Reference proteome</keyword>
<gene>
    <name evidence="8" type="ORF">DES52_11188</name>
</gene>
<evidence type="ECO:0000313" key="8">
    <source>
        <dbReference type="EMBL" id="PYE52916.1"/>
    </source>
</evidence>
<dbReference type="CDD" id="cd00082">
    <property type="entry name" value="HisKA"/>
    <property type="match status" value="1"/>
</dbReference>
<keyword evidence="4" id="KW-0808">Transferase</keyword>
<dbReference type="InterPro" id="IPR003594">
    <property type="entry name" value="HATPase_dom"/>
</dbReference>
<dbReference type="Pfam" id="PF02518">
    <property type="entry name" value="HATPase_c"/>
    <property type="match status" value="1"/>
</dbReference>
<dbReference type="Proteomes" id="UP000248326">
    <property type="component" value="Unassembled WGS sequence"/>
</dbReference>
<feature type="domain" description="Histidine kinase" evidence="7">
    <location>
        <begin position="538"/>
        <end position="752"/>
    </location>
</feature>
<dbReference type="Pfam" id="PF00512">
    <property type="entry name" value="HisKA"/>
    <property type="match status" value="1"/>
</dbReference>
<evidence type="ECO:0000259" key="7">
    <source>
        <dbReference type="PROSITE" id="PS50109"/>
    </source>
</evidence>
<proteinExistence type="predicted"/>
<dbReference type="SMART" id="SM00065">
    <property type="entry name" value="GAF"/>
    <property type="match status" value="3"/>
</dbReference>
<sequence length="752" mass="83300">MSSTPPYPQPHGDDPHSLALEAFVQLSEAVGLQTDVHALARQAIHVLCTHFPGGSAAYYERDGNLWKMRVWSDDLGEDIVRQLTEGVTDRLPGIAAVLRERQAVFADVWNPEAQQIRGSESYDMAASVPLIVAGQVRGVLGLGVRGSQAWQEHDKALVRAVGRSLTLALERAYHVQALDEERLALATFVTYTEAVGTEMDVDSVAQHAMTVLSARFPHGSCAYYELDGQVWRARAWTGDMRSDVLAMIQAGVPADLPLFARASQAKAPLFVDAWNSREEGVEVTDEYGAGAAYPLVHEQHVTGLLAVGLRDTREWSERDKALVRAVGRSLTLALERAKQAETLKSQASELEARTKALEGFAQLTRDLSLNTDPYALVRRAQQLAVTLLPDGFALYYEPEGSLWRLKAQVGSLGSSSLQAIIDRGLSFEETRNLLLPWTRQEPYYQDAYDHATDGVAHLTASVQSTACLPVLVAGEPRGVFAFALNRARVWSRVDKVTLESVVHNLGLALERTQSLAELAEERRKLAAANEELEAFSYSVSHDLRTPVRHITSFAGLLRNSLRGQGDDKTERYLDVIDQAVRRMDTLIEAMLNLARTSRLPLRLVVVDLDALVAAVRADLEMEFVDRDVEWLVQPLPLVMGDHDTLRLVLMNLLSNALKYTRDKSVARIEVWAQDAAGESRVFVRDNGAGFDPQYGHKLFSVFQRLHRAEEFEGVGVGLANVRRIVERHGGRVWAEGRPSRGATFGFSLPKHR</sequence>
<comment type="catalytic activity">
    <reaction evidence="1">
        <text>ATP + protein L-histidine = ADP + protein N-phospho-L-histidine.</text>
        <dbReference type="EC" id="2.7.13.3"/>
    </reaction>
</comment>
<dbReference type="GO" id="GO:0007234">
    <property type="term" value="P:osmosensory signaling via phosphorelay pathway"/>
    <property type="evidence" value="ECO:0007669"/>
    <property type="project" value="TreeGrafter"/>
</dbReference>
<dbReference type="Pfam" id="PF13185">
    <property type="entry name" value="GAF_2"/>
    <property type="match status" value="1"/>
</dbReference>
<dbReference type="InterPro" id="IPR004358">
    <property type="entry name" value="Sig_transdc_His_kin-like_C"/>
</dbReference>
<dbReference type="Pfam" id="PF13492">
    <property type="entry name" value="GAF_3"/>
    <property type="match status" value="1"/>
</dbReference>
<dbReference type="FunFam" id="3.30.565.10:FF:000006">
    <property type="entry name" value="Sensor histidine kinase WalK"/>
    <property type="match status" value="1"/>
</dbReference>
<dbReference type="InterPro" id="IPR036890">
    <property type="entry name" value="HATPase_C_sf"/>
</dbReference>
<dbReference type="InterPro" id="IPR003018">
    <property type="entry name" value="GAF"/>
</dbReference>
<dbReference type="PROSITE" id="PS50109">
    <property type="entry name" value="HIS_KIN"/>
    <property type="match status" value="1"/>
</dbReference>
<dbReference type="Gene3D" id="3.30.565.10">
    <property type="entry name" value="Histidine kinase-like ATPase, C-terminal domain"/>
    <property type="match status" value="1"/>
</dbReference>
<dbReference type="InterPro" id="IPR050351">
    <property type="entry name" value="BphY/WalK/GraS-like"/>
</dbReference>
<dbReference type="SUPFAM" id="SSF47384">
    <property type="entry name" value="Homodimeric domain of signal transducing histidine kinase"/>
    <property type="match status" value="1"/>
</dbReference>
<dbReference type="GO" id="GO:0000156">
    <property type="term" value="F:phosphorelay response regulator activity"/>
    <property type="evidence" value="ECO:0007669"/>
    <property type="project" value="TreeGrafter"/>
</dbReference>
<dbReference type="SMART" id="SM00387">
    <property type="entry name" value="HATPase_c"/>
    <property type="match status" value="1"/>
</dbReference>
<dbReference type="SUPFAM" id="SSF55781">
    <property type="entry name" value="GAF domain-like"/>
    <property type="match status" value="3"/>
</dbReference>
<accession>A0A318S910</accession>
<keyword evidence="6" id="KW-0175">Coiled coil</keyword>
<dbReference type="EC" id="2.7.13.3" evidence="2"/>
<evidence type="ECO:0000256" key="6">
    <source>
        <dbReference type="SAM" id="Coils"/>
    </source>
</evidence>
<dbReference type="PANTHER" id="PTHR42878:SF15">
    <property type="entry name" value="BACTERIOPHYTOCHROME"/>
    <property type="match status" value="1"/>
</dbReference>
<dbReference type="PRINTS" id="PR00344">
    <property type="entry name" value="BCTRLSENSOR"/>
</dbReference>
<evidence type="ECO:0000313" key="9">
    <source>
        <dbReference type="Proteomes" id="UP000248326"/>
    </source>
</evidence>
<dbReference type="OrthoDB" id="53662at2"/>
<dbReference type="InterPro" id="IPR003661">
    <property type="entry name" value="HisK_dim/P_dom"/>
</dbReference>
<reference evidence="8 9" key="1">
    <citation type="submission" date="2018-06" db="EMBL/GenBank/DDBJ databases">
        <title>Genomic Encyclopedia of Type Strains, Phase IV (KMG-IV): sequencing the most valuable type-strain genomes for metagenomic binning, comparative biology and taxonomic classification.</title>
        <authorList>
            <person name="Goeker M."/>
        </authorList>
    </citation>
    <scope>NUCLEOTIDE SEQUENCE [LARGE SCALE GENOMIC DNA]</scope>
    <source>
        <strain evidence="8 9">DSM 18048</strain>
    </source>
</reference>
<evidence type="ECO:0000256" key="5">
    <source>
        <dbReference type="ARBA" id="ARBA00022777"/>
    </source>
</evidence>
<dbReference type="GO" id="GO:0000155">
    <property type="term" value="F:phosphorelay sensor kinase activity"/>
    <property type="evidence" value="ECO:0007669"/>
    <property type="project" value="InterPro"/>
</dbReference>
<evidence type="ECO:0000256" key="3">
    <source>
        <dbReference type="ARBA" id="ARBA00022553"/>
    </source>
</evidence>
<dbReference type="GO" id="GO:0030295">
    <property type="term" value="F:protein kinase activator activity"/>
    <property type="evidence" value="ECO:0007669"/>
    <property type="project" value="TreeGrafter"/>
</dbReference>
<dbReference type="PANTHER" id="PTHR42878">
    <property type="entry name" value="TWO-COMPONENT HISTIDINE KINASE"/>
    <property type="match status" value="1"/>
</dbReference>
<dbReference type="SMART" id="SM00388">
    <property type="entry name" value="HisKA"/>
    <property type="match status" value="1"/>
</dbReference>
<dbReference type="InterPro" id="IPR005467">
    <property type="entry name" value="His_kinase_dom"/>
</dbReference>
<organism evidence="8 9">
    <name type="scientific">Deinococcus yavapaiensis KR-236</name>
    <dbReference type="NCBI Taxonomy" id="694435"/>
    <lineage>
        <taxon>Bacteria</taxon>
        <taxon>Thermotogati</taxon>
        <taxon>Deinococcota</taxon>
        <taxon>Deinococci</taxon>
        <taxon>Deinococcales</taxon>
        <taxon>Deinococcaceae</taxon>
        <taxon>Deinococcus</taxon>
    </lineage>
</organism>
<dbReference type="InterPro" id="IPR036097">
    <property type="entry name" value="HisK_dim/P_sf"/>
</dbReference>
<evidence type="ECO:0000256" key="1">
    <source>
        <dbReference type="ARBA" id="ARBA00000085"/>
    </source>
</evidence>
<comment type="caution">
    <text evidence="8">The sequence shown here is derived from an EMBL/GenBank/DDBJ whole genome shotgun (WGS) entry which is preliminary data.</text>
</comment>
<feature type="coiled-coil region" evidence="6">
    <location>
        <begin position="509"/>
        <end position="538"/>
    </location>
</feature>
<dbReference type="EMBL" id="QJSX01000011">
    <property type="protein sequence ID" value="PYE52916.1"/>
    <property type="molecule type" value="Genomic_DNA"/>
</dbReference>
<evidence type="ECO:0000256" key="4">
    <source>
        <dbReference type="ARBA" id="ARBA00022679"/>
    </source>
</evidence>
<evidence type="ECO:0000256" key="2">
    <source>
        <dbReference type="ARBA" id="ARBA00012438"/>
    </source>
</evidence>
<dbReference type="InterPro" id="IPR029016">
    <property type="entry name" value="GAF-like_dom_sf"/>
</dbReference>
<dbReference type="AlphaFoldDB" id="A0A318S910"/>
<protein>
    <recommendedName>
        <fullName evidence="2">histidine kinase</fullName>
        <ecNumber evidence="2">2.7.13.3</ecNumber>
    </recommendedName>
</protein>
<dbReference type="Gene3D" id="1.10.287.130">
    <property type="match status" value="1"/>
</dbReference>
<keyword evidence="5" id="KW-0418">Kinase</keyword>
<dbReference type="SUPFAM" id="SSF55874">
    <property type="entry name" value="ATPase domain of HSP90 chaperone/DNA topoisomerase II/histidine kinase"/>
    <property type="match status" value="1"/>
</dbReference>
<dbReference type="Gene3D" id="3.30.450.40">
    <property type="match status" value="3"/>
</dbReference>